<reference evidence="8 9" key="1">
    <citation type="submission" date="2021-01" db="EMBL/GenBank/DDBJ databases">
        <title>Belnapia mucosa sp. nov. and Belnapia arida sp. nov., isolated from the Tabernas Desert (Almeria, Spain).</title>
        <authorList>
            <person name="Molina-Menor E."/>
            <person name="Vidal-Verdu A."/>
            <person name="Calonge A."/>
            <person name="Satari L."/>
            <person name="Pereto J."/>
            <person name="Porcar M."/>
        </authorList>
    </citation>
    <scope>NUCLEOTIDE SEQUENCE [LARGE SCALE GENOMIC DNA]</scope>
    <source>
        <strain evidence="8 9">T18</strain>
    </source>
</reference>
<keyword evidence="6" id="KW-0814">Transposable element</keyword>
<evidence type="ECO:0000256" key="3">
    <source>
        <dbReference type="ARBA" id="ARBA00022578"/>
    </source>
</evidence>
<dbReference type="Pfam" id="PF00872">
    <property type="entry name" value="Transposase_mut"/>
    <property type="match status" value="1"/>
</dbReference>
<dbReference type="InterPro" id="IPR001207">
    <property type="entry name" value="Transposase_mutator"/>
</dbReference>
<dbReference type="PANTHER" id="PTHR33217:SF7">
    <property type="entry name" value="TRANSPOSASE FOR INSERTION SEQUENCE ELEMENT IS1081"/>
    <property type="match status" value="1"/>
</dbReference>
<keyword evidence="5 6" id="KW-0233">DNA recombination</keyword>
<sequence length="136" mass="14438">MAVGRRRSTGTACAEANSPAAHAQPIRVADQLRPKVPKLASLMDGAEEDVPAFMDVPRENRAKLLSANPIERLNGEIRRRTNVAGIFPTKPPSSGSSVRSCWSSPTMAIQRSRYRTLETIGAVSGTPAVSLSVAAA</sequence>
<feature type="region of interest" description="Disordered" evidence="7">
    <location>
        <begin position="1"/>
        <end position="29"/>
    </location>
</feature>
<comment type="caution">
    <text evidence="8">The sequence shown here is derived from an EMBL/GenBank/DDBJ whole genome shotgun (WGS) entry which is preliminary data.</text>
</comment>
<evidence type="ECO:0000256" key="5">
    <source>
        <dbReference type="ARBA" id="ARBA00023172"/>
    </source>
</evidence>
<evidence type="ECO:0000313" key="8">
    <source>
        <dbReference type="EMBL" id="MBL6080462.1"/>
    </source>
</evidence>
<evidence type="ECO:0000256" key="7">
    <source>
        <dbReference type="SAM" id="MobiDB-lite"/>
    </source>
</evidence>
<gene>
    <name evidence="8" type="ORF">JMJ56_20810</name>
</gene>
<dbReference type="PANTHER" id="PTHR33217">
    <property type="entry name" value="TRANSPOSASE FOR INSERTION SEQUENCE ELEMENT IS1081"/>
    <property type="match status" value="1"/>
</dbReference>
<evidence type="ECO:0000256" key="1">
    <source>
        <dbReference type="ARBA" id="ARBA00002190"/>
    </source>
</evidence>
<proteinExistence type="inferred from homology"/>
<comment type="function">
    <text evidence="1 6">Required for the transposition of the insertion element.</text>
</comment>
<keyword evidence="9" id="KW-1185">Reference proteome</keyword>
<organism evidence="8 9">
    <name type="scientific">Belnapia arida</name>
    <dbReference type="NCBI Taxonomy" id="2804533"/>
    <lineage>
        <taxon>Bacteria</taxon>
        <taxon>Pseudomonadati</taxon>
        <taxon>Pseudomonadota</taxon>
        <taxon>Alphaproteobacteria</taxon>
        <taxon>Acetobacterales</taxon>
        <taxon>Roseomonadaceae</taxon>
        <taxon>Belnapia</taxon>
    </lineage>
</organism>
<evidence type="ECO:0000256" key="6">
    <source>
        <dbReference type="RuleBase" id="RU365089"/>
    </source>
</evidence>
<keyword evidence="4 6" id="KW-0238">DNA-binding</keyword>
<protein>
    <recommendedName>
        <fullName evidence="6">Mutator family transposase</fullName>
    </recommendedName>
</protein>
<dbReference type="Proteomes" id="UP000660885">
    <property type="component" value="Unassembled WGS sequence"/>
</dbReference>
<name>A0ABS1U6Y6_9PROT</name>
<evidence type="ECO:0000256" key="4">
    <source>
        <dbReference type="ARBA" id="ARBA00023125"/>
    </source>
</evidence>
<dbReference type="EMBL" id="JAETWB010000014">
    <property type="protein sequence ID" value="MBL6080462.1"/>
    <property type="molecule type" value="Genomic_DNA"/>
</dbReference>
<evidence type="ECO:0000256" key="2">
    <source>
        <dbReference type="ARBA" id="ARBA00010961"/>
    </source>
</evidence>
<accession>A0ABS1U6Y6</accession>
<evidence type="ECO:0000313" key="9">
    <source>
        <dbReference type="Proteomes" id="UP000660885"/>
    </source>
</evidence>
<keyword evidence="3 6" id="KW-0815">Transposition</keyword>
<comment type="similarity">
    <text evidence="2 6">Belongs to the transposase mutator family.</text>
</comment>